<name>A0A4R6Q767_9FLAO</name>
<keyword evidence="4" id="KW-1185">Reference proteome</keyword>
<dbReference type="RefSeq" id="WP_133533628.1">
    <property type="nucleotide sequence ID" value="NZ_SNXR01000015.1"/>
</dbReference>
<organism evidence="3 4">
    <name type="scientific">Flavobacterium dankookense</name>
    <dbReference type="NCBI Taxonomy" id="706186"/>
    <lineage>
        <taxon>Bacteria</taxon>
        <taxon>Pseudomonadati</taxon>
        <taxon>Bacteroidota</taxon>
        <taxon>Flavobacteriia</taxon>
        <taxon>Flavobacteriales</taxon>
        <taxon>Flavobacteriaceae</taxon>
        <taxon>Flavobacterium</taxon>
    </lineage>
</organism>
<feature type="chain" id="PRO_5020283418" evidence="2">
    <location>
        <begin position="22"/>
        <end position="618"/>
    </location>
</feature>
<dbReference type="InterPro" id="IPR026444">
    <property type="entry name" value="Secre_tail"/>
</dbReference>
<evidence type="ECO:0000256" key="2">
    <source>
        <dbReference type="SAM" id="SignalP"/>
    </source>
</evidence>
<evidence type="ECO:0000313" key="3">
    <source>
        <dbReference type="EMBL" id="TDP58364.1"/>
    </source>
</evidence>
<sequence>MKKLYILLSTVIFLNSFDVEAQLFVSDSYVYVGNQYLYVKQNIELETDGNILLRREGQLLQGTTAGSANVGVGKLSTYQEGTSDNFAFNYWCSPVGNASNSIGNENFGITMLEQPTSVENSNPAIILPMSATNSISSPLSIAPRWIYKFTPIINNAQIYADWITVGSTSTIGAGQGFTMKGTGYGALDGYTPTGESAPNNPGGAQRYDFRGKPNDGNITIDVADDKFTLTGNPYPSAIDLSDFLTDNLNCTGIAYFWEHDKNANSHIIYQYRGGYGIYSPISRSGTGMYIPPAYSAYDISGNPTGVTGAPPSPLGPSSRYFSPVGQGFMIEGNGVGSTVLMRNDYRVFTKENSTTSVFERNAENSEANENEFLPYTPSVSGFDYTTVRKGEVPHIKINTLINGQGIKQIAVAFDDEATDGMDHAKDAKNPNGNAIDVNFVVETNNCVLSVIQFDESKRLPLSIKSNANATFTMKAVDFVNFNQAENVYLYDAETNLYHDIKNSQYDFVLPQGEFNDRYEITFRNSTLSIDDNVKLNIGIHQNNAIKSLVVSNPNLIDLKSVSLYDLTGKRIFEKNNLGPQEKHEFSTSSIAEAVYLVELITSENKKVTQKIIVTQSKN</sequence>
<gene>
    <name evidence="3" type="ORF">BC748_2407</name>
</gene>
<evidence type="ECO:0000256" key="1">
    <source>
        <dbReference type="ARBA" id="ARBA00022729"/>
    </source>
</evidence>
<proteinExistence type="predicted"/>
<keyword evidence="1 2" id="KW-0732">Signal</keyword>
<dbReference type="OrthoDB" id="2582440at2"/>
<dbReference type="Proteomes" id="UP000295260">
    <property type="component" value="Unassembled WGS sequence"/>
</dbReference>
<accession>A0A4R6Q767</accession>
<feature type="signal peptide" evidence="2">
    <location>
        <begin position="1"/>
        <end position="21"/>
    </location>
</feature>
<comment type="caution">
    <text evidence="3">The sequence shown here is derived from an EMBL/GenBank/DDBJ whole genome shotgun (WGS) entry which is preliminary data.</text>
</comment>
<dbReference type="EMBL" id="SNXR01000015">
    <property type="protein sequence ID" value="TDP58364.1"/>
    <property type="molecule type" value="Genomic_DNA"/>
</dbReference>
<dbReference type="NCBIfam" id="TIGR04183">
    <property type="entry name" value="Por_Secre_tail"/>
    <property type="match status" value="1"/>
</dbReference>
<evidence type="ECO:0000313" key="4">
    <source>
        <dbReference type="Proteomes" id="UP000295260"/>
    </source>
</evidence>
<protein>
    <submittedName>
        <fullName evidence="3">Putative secreted protein (Por secretion system target)</fullName>
    </submittedName>
</protein>
<reference evidence="3 4" key="1">
    <citation type="submission" date="2019-03" db="EMBL/GenBank/DDBJ databases">
        <title>Genomic Encyclopedia of Archaeal and Bacterial Type Strains, Phase II (KMG-II): from individual species to whole genera.</title>
        <authorList>
            <person name="Goeker M."/>
        </authorList>
    </citation>
    <scope>NUCLEOTIDE SEQUENCE [LARGE SCALE GENOMIC DNA]</scope>
    <source>
        <strain evidence="3 4">DSM 25687</strain>
    </source>
</reference>
<dbReference type="AlphaFoldDB" id="A0A4R6Q767"/>